<proteinExistence type="inferred from homology"/>
<dbReference type="GO" id="GO:0016787">
    <property type="term" value="F:hydrolase activity"/>
    <property type="evidence" value="ECO:0007669"/>
    <property type="project" value="UniProtKB-KW"/>
</dbReference>
<dbReference type="PANTHER" id="PTHR48081">
    <property type="entry name" value="AB HYDROLASE SUPERFAMILY PROTEIN C4A8.06C"/>
    <property type="match status" value="1"/>
</dbReference>
<sequence length="287" mass="30504">MTFLADPELVERRKAIAAMAAAPLARGTTVTPVEQVDFSALLIEPPTTGTHQTLVHLHGGGFRLGSAAAWTPFLSHLAHNTNTRILNVDYPLAPEHPYPAAFAAARAAAVWASQSMGAFVLSGDSAGGGLAAAVALTLSEPVRALHSGTILLSPWLDLRIVNESFDECGPLDELFSARAARDAIDAYCPGLDVTEKTLSPGLGDWHGQPPIFIETSSTEVLRDDARQLAARALSSGVRVWFRELSDQPHDWHITKEPDSAVVKSSLSAVEEFLSMATQRHASAGIGS</sequence>
<organism evidence="4 5">
    <name type="scientific">Rhodococcus oxybenzonivorans</name>
    <dbReference type="NCBI Taxonomy" id="1990687"/>
    <lineage>
        <taxon>Bacteria</taxon>
        <taxon>Bacillati</taxon>
        <taxon>Actinomycetota</taxon>
        <taxon>Actinomycetes</taxon>
        <taxon>Mycobacteriales</taxon>
        <taxon>Nocardiaceae</taxon>
        <taxon>Rhodococcus</taxon>
    </lineage>
</organism>
<evidence type="ECO:0000256" key="2">
    <source>
        <dbReference type="ARBA" id="ARBA00022801"/>
    </source>
</evidence>
<accession>A0AAE4V0L3</accession>
<evidence type="ECO:0000256" key="1">
    <source>
        <dbReference type="ARBA" id="ARBA00010515"/>
    </source>
</evidence>
<feature type="domain" description="Alpha/beta hydrolase fold-3" evidence="3">
    <location>
        <begin position="54"/>
        <end position="252"/>
    </location>
</feature>
<reference evidence="4" key="1">
    <citation type="submission" date="2023-10" db="EMBL/GenBank/DDBJ databases">
        <title>Development of a sustainable strategy for remediation of hydrocarbon-contaminated territories based on the waste exchange concept.</title>
        <authorList>
            <person name="Krivoruchko A."/>
        </authorList>
    </citation>
    <scope>NUCLEOTIDE SEQUENCE</scope>
    <source>
        <strain evidence="4">IEGM 68</strain>
    </source>
</reference>
<evidence type="ECO:0000259" key="3">
    <source>
        <dbReference type="Pfam" id="PF07859"/>
    </source>
</evidence>
<dbReference type="Gene3D" id="3.40.50.1820">
    <property type="entry name" value="alpha/beta hydrolase"/>
    <property type="match status" value="1"/>
</dbReference>
<dbReference type="InterPro" id="IPR050300">
    <property type="entry name" value="GDXG_lipolytic_enzyme"/>
</dbReference>
<dbReference type="PANTHER" id="PTHR48081:SF8">
    <property type="entry name" value="ALPHA_BETA HYDROLASE FOLD-3 DOMAIN-CONTAINING PROTEIN-RELATED"/>
    <property type="match status" value="1"/>
</dbReference>
<name>A0AAE4V0L3_9NOCA</name>
<keyword evidence="2 4" id="KW-0378">Hydrolase</keyword>
<dbReference type="InterPro" id="IPR013094">
    <property type="entry name" value="AB_hydrolase_3"/>
</dbReference>
<evidence type="ECO:0000313" key="4">
    <source>
        <dbReference type="EMBL" id="MDV7265739.1"/>
    </source>
</evidence>
<comment type="caution">
    <text evidence="4">The sequence shown here is derived from an EMBL/GenBank/DDBJ whole genome shotgun (WGS) entry which is preliminary data.</text>
</comment>
<dbReference type="SUPFAM" id="SSF53474">
    <property type="entry name" value="alpha/beta-Hydrolases"/>
    <property type="match status" value="1"/>
</dbReference>
<dbReference type="Proteomes" id="UP001185863">
    <property type="component" value="Unassembled WGS sequence"/>
</dbReference>
<dbReference type="RefSeq" id="WP_317743500.1">
    <property type="nucleotide sequence ID" value="NZ_JAWLUP010000031.1"/>
</dbReference>
<dbReference type="AlphaFoldDB" id="A0AAE4V0L3"/>
<dbReference type="InterPro" id="IPR029058">
    <property type="entry name" value="AB_hydrolase_fold"/>
</dbReference>
<dbReference type="PROSITE" id="PS01173">
    <property type="entry name" value="LIPASE_GDXG_HIS"/>
    <property type="match status" value="1"/>
</dbReference>
<evidence type="ECO:0000313" key="5">
    <source>
        <dbReference type="Proteomes" id="UP001185863"/>
    </source>
</evidence>
<dbReference type="Pfam" id="PF07859">
    <property type="entry name" value="Abhydrolase_3"/>
    <property type="match status" value="1"/>
</dbReference>
<gene>
    <name evidence="4" type="ORF">R4315_14475</name>
</gene>
<dbReference type="InterPro" id="IPR002168">
    <property type="entry name" value="Lipase_GDXG_HIS_AS"/>
</dbReference>
<comment type="similarity">
    <text evidence="1">Belongs to the 'GDXG' lipolytic enzyme family.</text>
</comment>
<protein>
    <submittedName>
        <fullName evidence="4">Alpha/beta hydrolase fold domain-containing protein</fullName>
    </submittedName>
</protein>
<dbReference type="EMBL" id="JAWLUP010000031">
    <property type="protein sequence ID" value="MDV7265739.1"/>
    <property type="molecule type" value="Genomic_DNA"/>
</dbReference>